<dbReference type="RefSeq" id="WP_377905994.1">
    <property type="nucleotide sequence ID" value="NZ_JBHRZS010000007.1"/>
</dbReference>
<dbReference type="EMBL" id="JBHRZS010000007">
    <property type="protein sequence ID" value="MFC3880637.1"/>
    <property type="molecule type" value="Genomic_DNA"/>
</dbReference>
<name>A0ABV8ARM1_9BACT</name>
<sequence>MKTSLISLCIFFIFNLGQAQVKKLEEGQNPGIGNLDELEWLVGYWEGEVFGGDAEEVWMPAVDGHMIGTFRFWSEGKLVFSEFMNLVQEGDSFTLKLRHYNPDLSAWEEEGEWTEFRLVETGPNSVWFDGLTMIRKGDVIQLHLALTENGKEMTESFTYQKGQF</sequence>
<proteinExistence type="predicted"/>
<reference evidence="3" key="1">
    <citation type="journal article" date="2019" name="Int. J. Syst. Evol. Microbiol.">
        <title>The Global Catalogue of Microorganisms (GCM) 10K type strain sequencing project: providing services to taxonomists for standard genome sequencing and annotation.</title>
        <authorList>
            <consortium name="The Broad Institute Genomics Platform"/>
            <consortium name="The Broad Institute Genome Sequencing Center for Infectious Disease"/>
            <person name="Wu L."/>
            <person name="Ma J."/>
        </authorList>
    </citation>
    <scope>NUCLEOTIDE SEQUENCE [LARGE SCALE GENOMIC DNA]</scope>
    <source>
        <strain evidence="3">CCUG 60523</strain>
    </source>
</reference>
<accession>A0ABV8ARM1</accession>
<dbReference type="InterPro" id="IPR046232">
    <property type="entry name" value="DUF6265"/>
</dbReference>
<gene>
    <name evidence="2" type="ORF">ACFOSV_10635</name>
</gene>
<feature type="domain" description="DUF6265" evidence="1">
    <location>
        <begin position="39"/>
        <end position="138"/>
    </location>
</feature>
<evidence type="ECO:0000313" key="2">
    <source>
        <dbReference type="EMBL" id="MFC3880637.1"/>
    </source>
</evidence>
<keyword evidence="3" id="KW-1185">Reference proteome</keyword>
<dbReference type="Pfam" id="PF19780">
    <property type="entry name" value="DUF6265"/>
    <property type="match status" value="1"/>
</dbReference>
<comment type="caution">
    <text evidence="2">The sequence shown here is derived from an EMBL/GenBank/DDBJ whole genome shotgun (WGS) entry which is preliminary data.</text>
</comment>
<dbReference type="Proteomes" id="UP001595805">
    <property type="component" value="Unassembled WGS sequence"/>
</dbReference>
<evidence type="ECO:0000313" key="3">
    <source>
        <dbReference type="Proteomes" id="UP001595805"/>
    </source>
</evidence>
<evidence type="ECO:0000259" key="1">
    <source>
        <dbReference type="Pfam" id="PF19780"/>
    </source>
</evidence>
<organism evidence="2 3">
    <name type="scientific">Algoriphagus namhaensis</name>
    <dbReference type="NCBI Taxonomy" id="915353"/>
    <lineage>
        <taxon>Bacteria</taxon>
        <taxon>Pseudomonadati</taxon>
        <taxon>Bacteroidota</taxon>
        <taxon>Cytophagia</taxon>
        <taxon>Cytophagales</taxon>
        <taxon>Cyclobacteriaceae</taxon>
        <taxon>Algoriphagus</taxon>
    </lineage>
</organism>
<protein>
    <submittedName>
        <fullName evidence="2">DUF6265 family protein</fullName>
    </submittedName>
</protein>